<reference evidence="4" key="2">
    <citation type="submission" date="2015-08" db="UniProtKB">
        <authorList>
            <consortium name="WormBaseParasite"/>
        </authorList>
    </citation>
    <scope>IDENTIFICATION</scope>
</reference>
<feature type="transmembrane region" description="Helical" evidence="1">
    <location>
        <begin position="485"/>
        <end position="505"/>
    </location>
</feature>
<evidence type="ECO:0000313" key="4">
    <source>
        <dbReference type="WBParaSite" id="SVE_0087300.1"/>
    </source>
</evidence>
<accession>A0A0K0EWH2</accession>
<evidence type="ECO:0000256" key="2">
    <source>
        <dbReference type="SAM" id="SignalP"/>
    </source>
</evidence>
<evidence type="ECO:0000256" key="1">
    <source>
        <dbReference type="SAM" id="Phobius"/>
    </source>
</evidence>
<feature type="signal peptide" evidence="2">
    <location>
        <begin position="1"/>
        <end position="20"/>
    </location>
</feature>
<protein>
    <submittedName>
        <fullName evidence="4">Moulting cycle MLT-10-like protein family-containing protein</fullName>
    </submittedName>
</protein>
<proteinExistence type="predicted"/>
<keyword evidence="2" id="KW-0732">Signal</keyword>
<dbReference type="Pfam" id="PF04870">
    <property type="entry name" value="Moulting_cycle"/>
    <property type="match status" value="1"/>
</dbReference>
<organism evidence="3 4">
    <name type="scientific">Strongyloides venezuelensis</name>
    <name type="common">Threadworm</name>
    <dbReference type="NCBI Taxonomy" id="75913"/>
    <lineage>
        <taxon>Eukaryota</taxon>
        <taxon>Metazoa</taxon>
        <taxon>Ecdysozoa</taxon>
        <taxon>Nematoda</taxon>
        <taxon>Chromadorea</taxon>
        <taxon>Rhabditida</taxon>
        <taxon>Tylenchina</taxon>
        <taxon>Panagrolaimomorpha</taxon>
        <taxon>Strongyloidoidea</taxon>
        <taxon>Strongyloididae</taxon>
        <taxon>Strongyloides</taxon>
    </lineage>
</organism>
<feature type="transmembrane region" description="Helical" evidence="1">
    <location>
        <begin position="512"/>
        <end position="533"/>
    </location>
</feature>
<sequence>MYNILLLLSILYSTYNLLLSSSDNEFKKFENLKLNEKSYQIIHKLHINWYMLSVKSLIAQLGKEVYHELDRVGKKTFTKCLDNIDNEGDLTEPARCLVNAKSRLDKYKKMKLNFINYQKGFYRRRFARSPYRLIDKDIPSTSSEYYPKAKPYKIKKQSSYKLLDRHGKSPVARVSDLILNFVKQNSTTNTTLPTFKWKNTLKKIQNVKKIMDEQKKLPGAKPYTFRMYDLVLERDEPTESPKERGTFDSRAKSLLGLFFKLTGKENTNKREESNLRWLSPRIAPVMPDKARALDNKSFLSPDILSLYEEDNVVTDKGTHQQSNSLVNVPKLLSSVGISKYDKDKLMEMVMEVSGATKSFEEANGILKALHFFETKNEVLDANERIVDSFNKLNDSLNFNQHNDMKRKGFTFIEVDQLDRLLENQGIRNDSKMYEELNYYRNMSKSDREASLWLKIKEIALNGSSFHGQMRFKRTLPVNILKPTVLSPYMFTPILGLTVLGPTILSPSLFSPLILNPAVLAPYILSPAIGMPFILSPYVLSPYILSPIIMAPFILNPYVLSPNILNPYVLSPLILSPLVLCPDILSPQVLGGAILSPSVLSPAVATESALMANVLSPTFLS</sequence>
<reference evidence="3" key="1">
    <citation type="submission" date="2014-07" db="EMBL/GenBank/DDBJ databases">
        <authorList>
            <person name="Martin A.A"/>
            <person name="De Silva N."/>
        </authorList>
    </citation>
    <scope>NUCLEOTIDE SEQUENCE</scope>
</reference>
<dbReference type="InterPro" id="IPR006954">
    <property type="entry name" value="Mlt-10-like"/>
</dbReference>
<feature type="chain" id="PRO_5005328744" evidence="2">
    <location>
        <begin position="21"/>
        <end position="620"/>
    </location>
</feature>
<keyword evidence="3" id="KW-1185">Reference proteome</keyword>
<dbReference type="Proteomes" id="UP000035680">
    <property type="component" value="Unassembled WGS sequence"/>
</dbReference>
<dbReference type="AlphaFoldDB" id="A0A0K0EWH2"/>
<name>A0A0K0EWH2_STRVS</name>
<keyword evidence="1" id="KW-0812">Transmembrane</keyword>
<dbReference type="PANTHER" id="PTHR21523:SF44">
    <property type="entry name" value="MLT-TEN (MLT-10) RELATED"/>
    <property type="match status" value="1"/>
</dbReference>
<keyword evidence="1" id="KW-1133">Transmembrane helix</keyword>
<dbReference type="STRING" id="75913.A0A0K0EWH2"/>
<feature type="transmembrane region" description="Helical" evidence="1">
    <location>
        <begin position="539"/>
        <end position="559"/>
    </location>
</feature>
<evidence type="ECO:0000313" key="3">
    <source>
        <dbReference type="Proteomes" id="UP000035680"/>
    </source>
</evidence>
<dbReference type="WBParaSite" id="SVE_0087300.1">
    <property type="protein sequence ID" value="SVE_0087300.1"/>
    <property type="gene ID" value="SVE_0087300"/>
</dbReference>
<dbReference type="PANTHER" id="PTHR21523">
    <property type="match status" value="1"/>
</dbReference>
<keyword evidence="1" id="KW-0472">Membrane</keyword>